<feature type="region of interest" description="Disordered" evidence="1">
    <location>
        <begin position="1"/>
        <end position="20"/>
    </location>
</feature>
<keyword evidence="3" id="KW-1185">Reference proteome</keyword>
<comment type="caution">
    <text evidence="2">The sequence shown here is derived from an EMBL/GenBank/DDBJ whole genome shotgun (WGS) entry which is preliminary data.</text>
</comment>
<sequence length="149" mass="16033">EAQGELEQLLRQAPRDAATRGGVRELLERARAEGVRLPPHARLFPERLRRFEYRHAPPDVRSPSAGGAAAGGVAGAASAQLGECAPGRERNLVVFLHGFGGRKGAFAALAEQLRLPKTAVLAFDGPEELAPELLDDPPGFYWFDVLGED</sequence>
<feature type="non-terminal residue" evidence="2">
    <location>
        <position position="149"/>
    </location>
</feature>
<evidence type="ECO:0000313" key="2">
    <source>
        <dbReference type="EMBL" id="CAK0812095.1"/>
    </source>
</evidence>
<evidence type="ECO:0000256" key="1">
    <source>
        <dbReference type="SAM" id="MobiDB-lite"/>
    </source>
</evidence>
<organism evidence="2 3">
    <name type="scientific">Prorocentrum cordatum</name>
    <dbReference type="NCBI Taxonomy" id="2364126"/>
    <lineage>
        <taxon>Eukaryota</taxon>
        <taxon>Sar</taxon>
        <taxon>Alveolata</taxon>
        <taxon>Dinophyceae</taxon>
        <taxon>Prorocentrales</taxon>
        <taxon>Prorocentraceae</taxon>
        <taxon>Prorocentrum</taxon>
    </lineage>
</organism>
<feature type="non-terminal residue" evidence="2">
    <location>
        <position position="1"/>
    </location>
</feature>
<protein>
    <recommendedName>
        <fullName evidence="4">1-alkyl-2-acetylglycerophosphocholine esterase</fullName>
    </recommendedName>
</protein>
<dbReference type="EMBL" id="CAUYUJ010005057">
    <property type="protein sequence ID" value="CAK0812095.1"/>
    <property type="molecule type" value="Genomic_DNA"/>
</dbReference>
<reference evidence="2" key="1">
    <citation type="submission" date="2023-10" db="EMBL/GenBank/DDBJ databases">
        <authorList>
            <person name="Chen Y."/>
            <person name="Shah S."/>
            <person name="Dougan E. K."/>
            <person name="Thang M."/>
            <person name="Chan C."/>
        </authorList>
    </citation>
    <scope>NUCLEOTIDE SEQUENCE [LARGE SCALE GENOMIC DNA]</scope>
</reference>
<proteinExistence type="predicted"/>
<dbReference type="SUPFAM" id="SSF53474">
    <property type="entry name" value="alpha/beta-Hydrolases"/>
    <property type="match status" value="1"/>
</dbReference>
<name>A0ABN9R1N8_9DINO</name>
<dbReference type="InterPro" id="IPR029058">
    <property type="entry name" value="AB_hydrolase_fold"/>
</dbReference>
<gene>
    <name evidence="2" type="ORF">PCOR1329_LOCUS16474</name>
</gene>
<accession>A0ABN9R1N8</accession>
<evidence type="ECO:0008006" key="4">
    <source>
        <dbReference type="Google" id="ProtNLM"/>
    </source>
</evidence>
<evidence type="ECO:0000313" key="3">
    <source>
        <dbReference type="Proteomes" id="UP001189429"/>
    </source>
</evidence>
<dbReference type="Proteomes" id="UP001189429">
    <property type="component" value="Unassembled WGS sequence"/>
</dbReference>
<dbReference type="Gene3D" id="3.40.50.1820">
    <property type="entry name" value="alpha/beta hydrolase"/>
    <property type="match status" value="1"/>
</dbReference>